<gene>
    <name evidence="1" type="ordered locus">Mhar_1123</name>
</gene>
<dbReference type="Gene3D" id="3.90.70.10">
    <property type="entry name" value="Cysteine proteinases"/>
    <property type="match status" value="1"/>
</dbReference>
<dbReference type="SUPFAM" id="SSF54001">
    <property type="entry name" value="Cysteine proteinases"/>
    <property type="match status" value="1"/>
</dbReference>
<dbReference type="STRING" id="1110509.Mhar_1123"/>
<accession>G7WMJ6</accession>
<keyword evidence="2" id="KW-1185">Reference proteome</keyword>
<dbReference type="PATRIC" id="fig|1110509.7.peg.1249"/>
<proteinExistence type="predicted"/>
<dbReference type="InterPro" id="IPR038765">
    <property type="entry name" value="Papain-like_cys_pep_sf"/>
</dbReference>
<dbReference type="AlphaFoldDB" id="G7WMJ6"/>
<sequence>MGHDWSAYDGCLTASTPPRNWMTEVRIQRQNECVAYGTLAALESMLKIHYYNDAGKADFNLFDAKIDNTYNNLLQEMGTNVSVGNACTILKGNGIIIPGRTAAYKIGGYVDINASLKKDDIQGIIEAAKKYIMTNGPIIAVYNDAVIGSHCLAIVGYTDAGNWICKDSWPLNNGVPYPNDESTWNLDGTCKISGANGGYREINADDMIRKRSGNLYAILLQRLTISIKHNSTPPTSITNWWKALLEIRKKIGDNRVPLAELDPTHVSRFHEDNPDYELEYCYPRKKWYWGLRLSPPEGRSLNLDYLKADVGPGDYHMYVHACSNTNENWDGPATVGDSDTSVEILLNKVGQCAQEILYPFALDAMKRGPSEDEKSDLKVALRLLLRTAEISTEVFIADLKERLDDLEEAHGCGIDGALEIRRATEEIRELVRSMED</sequence>
<organism evidence="1 2">
    <name type="scientific">Methanothrix harundinacea (strain 6Ac)</name>
    <name type="common">Methanosaeta harundinacea</name>
    <dbReference type="NCBI Taxonomy" id="1110509"/>
    <lineage>
        <taxon>Archaea</taxon>
        <taxon>Methanobacteriati</taxon>
        <taxon>Methanobacteriota</taxon>
        <taxon>Stenosarchaea group</taxon>
        <taxon>Methanomicrobia</taxon>
        <taxon>Methanotrichales</taxon>
        <taxon>Methanotrichaceae</taxon>
        <taxon>Methanothrix</taxon>
    </lineage>
</organism>
<reference evidence="1 2" key="1">
    <citation type="journal article" date="2012" name="PLoS ONE">
        <title>The genome characteristics and predicted function of methyl-group oxidation pathway in the obligate aceticlastic methanogens, Methanosaeta spp.</title>
        <authorList>
            <person name="Zhu J."/>
            <person name="Zheng H."/>
            <person name="Ai G."/>
            <person name="Zhang G."/>
            <person name="Liu D."/>
            <person name="Liu X."/>
            <person name="Dong X."/>
        </authorList>
    </citation>
    <scope>NUCLEOTIDE SEQUENCE [LARGE SCALE GENOMIC DNA]</scope>
    <source>
        <strain evidence="1 2">6Ac</strain>
    </source>
</reference>
<name>G7WMJ6_METH6</name>
<dbReference type="KEGG" id="mhi:Mhar_1123"/>
<evidence type="ECO:0000313" key="2">
    <source>
        <dbReference type="Proteomes" id="UP000005877"/>
    </source>
</evidence>
<dbReference type="Proteomes" id="UP000005877">
    <property type="component" value="Chromosome"/>
</dbReference>
<dbReference type="HOGENOM" id="CLU_648313_0_0_2"/>
<dbReference type="EMBL" id="CP003117">
    <property type="protein sequence ID" value="AET64491.1"/>
    <property type="molecule type" value="Genomic_DNA"/>
</dbReference>
<evidence type="ECO:0000313" key="1">
    <source>
        <dbReference type="EMBL" id="AET64491.1"/>
    </source>
</evidence>
<protein>
    <submittedName>
        <fullName evidence="1">Dipeptidyl-peptidase 1</fullName>
    </submittedName>
</protein>